<accession>A0A6G9JU03</accession>
<name>A0A6G9JU03_9GAMM</name>
<evidence type="ECO:0008006" key="3">
    <source>
        <dbReference type="Google" id="ProtNLM"/>
    </source>
</evidence>
<gene>
    <name evidence="1" type="ORF">G4A98_00470</name>
</gene>
<dbReference type="PROSITE" id="PS51257">
    <property type="entry name" value="PROKAR_LIPOPROTEIN"/>
    <property type="match status" value="1"/>
</dbReference>
<organism evidence="1 2">
    <name type="scientific">Buchnera aphidicola</name>
    <name type="common">Microlophium carnosum</name>
    <dbReference type="NCBI Taxonomy" id="2708354"/>
    <lineage>
        <taxon>Bacteria</taxon>
        <taxon>Pseudomonadati</taxon>
        <taxon>Pseudomonadota</taxon>
        <taxon>Gammaproteobacteria</taxon>
        <taxon>Enterobacterales</taxon>
        <taxon>Erwiniaceae</taxon>
        <taxon>Buchnera</taxon>
    </lineage>
</organism>
<dbReference type="Proteomes" id="UP000503183">
    <property type="component" value="Chromosome"/>
</dbReference>
<dbReference type="EMBL" id="CP048747">
    <property type="protein sequence ID" value="QIQ41707.1"/>
    <property type="molecule type" value="Genomic_DNA"/>
</dbReference>
<sequence length="86" mass="10403">MLILKYYRTFFKKTIIFQILNIFLITSCTLKDFKKNDDFDFYNTKNQFKKLIVPKGISIPDKKEEYSIPYTDKDLEKKNHDIFPPI</sequence>
<reference evidence="1 2" key="1">
    <citation type="submission" date="2020-04" db="EMBL/GenBank/DDBJ databases">
        <title>Parallel evolution in the integration of a co-obligate aphid symbiosis.</title>
        <authorList>
            <person name="Monnin D."/>
            <person name="Jackson R."/>
            <person name="Kiers E.T."/>
            <person name="Bunker M."/>
            <person name="Ellers J."/>
            <person name="Henry L.M."/>
        </authorList>
    </citation>
    <scope>NUCLEOTIDE SEQUENCE [LARGE SCALE GENOMIC DNA]</scope>
    <source>
        <strain evidence="1">MCAR-56B</strain>
    </source>
</reference>
<proteinExistence type="predicted"/>
<evidence type="ECO:0000313" key="2">
    <source>
        <dbReference type="Proteomes" id="UP000503183"/>
    </source>
</evidence>
<evidence type="ECO:0000313" key="1">
    <source>
        <dbReference type="EMBL" id="QIQ41707.1"/>
    </source>
</evidence>
<protein>
    <recommendedName>
        <fullName evidence="3">Outer membrane protein assembly factor BamC</fullName>
    </recommendedName>
</protein>
<dbReference type="AlphaFoldDB" id="A0A6G9JU03"/>